<organism evidence="2 3">
    <name type="scientific">Nonomuraea polychroma</name>
    <dbReference type="NCBI Taxonomy" id="46176"/>
    <lineage>
        <taxon>Bacteria</taxon>
        <taxon>Bacillati</taxon>
        <taxon>Actinomycetota</taxon>
        <taxon>Actinomycetes</taxon>
        <taxon>Streptosporangiales</taxon>
        <taxon>Streptosporangiaceae</taxon>
        <taxon>Nonomuraea</taxon>
    </lineage>
</organism>
<comment type="caution">
    <text evidence="2">The sequence shown here is derived from an EMBL/GenBank/DDBJ whole genome shotgun (WGS) entry which is preliminary data.</text>
</comment>
<feature type="transmembrane region" description="Helical" evidence="1">
    <location>
        <begin position="6"/>
        <end position="30"/>
    </location>
</feature>
<dbReference type="EMBL" id="SAUN01000001">
    <property type="protein sequence ID" value="RVX45082.1"/>
    <property type="molecule type" value="Genomic_DNA"/>
</dbReference>
<dbReference type="AlphaFoldDB" id="A0A438MGV8"/>
<accession>A0A438MGV8</accession>
<evidence type="ECO:0000313" key="3">
    <source>
        <dbReference type="Proteomes" id="UP000284824"/>
    </source>
</evidence>
<dbReference type="Proteomes" id="UP000284824">
    <property type="component" value="Unassembled WGS sequence"/>
</dbReference>
<dbReference type="InterPro" id="IPR026467">
    <property type="entry name" value="Ser/Gly_Cys_C_dom"/>
</dbReference>
<keyword evidence="1" id="KW-0812">Transmembrane</keyword>
<evidence type="ECO:0000313" key="2">
    <source>
        <dbReference type="EMBL" id="RVX45082.1"/>
    </source>
</evidence>
<dbReference type="RefSeq" id="WP_164903983.1">
    <property type="nucleotide sequence ID" value="NZ_SAUN01000001.1"/>
</dbReference>
<sequence>MLVAAVVIGSLFLLLWLYVAVLYAQGLWALRGAKRAASAPNRLSPYELAWMAGWGRRVGEAVVAGLIDRGAVGISRAGTVTAVSGAVVDDPIERAVLGLLSMGPVPVWELLPQVAKAEEVVSLGARMAKRDQGPPERIFDRVHLRGRRIVDHVEMINAVLMIGLVLDVLVLVAGLFALAVPEERETTAGFVLFALGFAALAGISFFLLERLDGRGRSIERRVRDCRYSWIHQHDNGEGGPRVAYAVAVGGFDRIEDAELRQALMAVPPRPPSLPRSQ</sequence>
<reference evidence="2 3" key="1">
    <citation type="submission" date="2019-01" db="EMBL/GenBank/DDBJ databases">
        <title>Sequencing the genomes of 1000 actinobacteria strains.</title>
        <authorList>
            <person name="Klenk H.-P."/>
        </authorList>
    </citation>
    <scope>NUCLEOTIDE SEQUENCE [LARGE SCALE GENOMIC DNA]</scope>
    <source>
        <strain evidence="2 3">DSM 43925</strain>
    </source>
</reference>
<proteinExistence type="predicted"/>
<dbReference type="NCBIfam" id="TIGR04222">
    <property type="entry name" value="near_uncomplex"/>
    <property type="match status" value="1"/>
</dbReference>
<keyword evidence="1" id="KW-0472">Membrane</keyword>
<evidence type="ECO:0000256" key="1">
    <source>
        <dbReference type="SAM" id="Phobius"/>
    </source>
</evidence>
<name>A0A438MGV8_9ACTN</name>
<gene>
    <name evidence="2" type="ORF">EDD27_7859</name>
</gene>
<feature type="transmembrane region" description="Helical" evidence="1">
    <location>
        <begin position="155"/>
        <end position="180"/>
    </location>
</feature>
<keyword evidence="3" id="KW-1185">Reference proteome</keyword>
<keyword evidence="1" id="KW-1133">Transmembrane helix</keyword>
<protein>
    <submittedName>
        <fullName evidence="2">Uncharacterized protein (TIGR04222 family)</fullName>
    </submittedName>
</protein>
<feature type="transmembrane region" description="Helical" evidence="1">
    <location>
        <begin position="186"/>
        <end position="208"/>
    </location>
</feature>